<evidence type="ECO:0000313" key="8">
    <source>
        <dbReference type="Proteomes" id="UP000054630"/>
    </source>
</evidence>
<organism evidence="7 8">
    <name type="scientific">Trichinella nelsoni</name>
    <dbReference type="NCBI Taxonomy" id="6336"/>
    <lineage>
        <taxon>Eukaryota</taxon>
        <taxon>Metazoa</taxon>
        <taxon>Ecdysozoa</taxon>
        <taxon>Nematoda</taxon>
        <taxon>Enoplea</taxon>
        <taxon>Dorylaimia</taxon>
        <taxon>Trichinellida</taxon>
        <taxon>Trichinellidae</taxon>
        <taxon>Trichinella</taxon>
    </lineage>
</organism>
<dbReference type="Pfam" id="PF00042">
    <property type="entry name" value="Globin"/>
    <property type="match status" value="1"/>
</dbReference>
<feature type="domain" description="Globin" evidence="6">
    <location>
        <begin position="77"/>
        <end position="242"/>
    </location>
</feature>
<proteinExistence type="inferred from homology"/>
<evidence type="ECO:0000259" key="6">
    <source>
        <dbReference type="PROSITE" id="PS01033"/>
    </source>
</evidence>
<dbReference type="GO" id="GO:0046872">
    <property type="term" value="F:metal ion binding"/>
    <property type="evidence" value="ECO:0007669"/>
    <property type="project" value="UniProtKB-KW"/>
</dbReference>
<keyword evidence="8" id="KW-1185">Reference proteome</keyword>
<dbReference type="InterPro" id="IPR000971">
    <property type="entry name" value="Globin"/>
</dbReference>
<evidence type="ECO:0000256" key="2">
    <source>
        <dbReference type="ARBA" id="ARBA00022723"/>
    </source>
</evidence>
<accession>A0A0V0SAP7</accession>
<dbReference type="InterPro" id="IPR012292">
    <property type="entry name" value="Globin/Proto"/>
</dbReference>
<evidence type="ECO:0000313" key="7">
    <source>
        <dbReference type="EMBL" id="KRX23754.1"/>
    </source>
</evidence>
<keyword evidence="3" id="KW-0408">Iron</keyword>
<keyword evidence="4" id="KW-0561">Oxygen transport</keyword>
<dbReference type="PANTHER" id="PTHR46458:SF5">
    <property type="entry name" value="GLOBIN FAMILY PROFILE DOMAIN-CONTAINING PROTEIN"/>
    <property type="match status" value="1"/>
</dbReference>
<dbReference type="OrthoDB" id="6344802at2759"/>
<reference evidence="7 8" key="1">
    <citation type="submission" date="2015-01" db="EMBL/GenBank/DDBJ databases">
        <title>Evolution of Trichinella species and genotypes.</title>
        <authorList>
            <person name="Korhonen P.K."/>
            <person name="Edoardo P."/>
            <person name="Giuseppe L.R."/>
            <person name="Gasser R.B."/>
        </authorList>
    </citation>
    <scope>NUCLEOTIDE SEQUENCE [LARGE SCALE GENOMIC DNA]</scope>
    <source>
        <strain evidence="7">ISS37</strain>
    </source>
</reference>
<keyword evidence="4" id="KW-0813">Transport</keyword>
<dbReference type="GO" id="GO:0019825">
    <property type="term" value="F:oxygen binding"/>
    <property type="evidence" value="ECO:0007669"/>
    <property type="project" value="InterPro"/>
</dbReference>
<evidence type="ECO:0000256" key="5">
    <source>
        <dbReference type="SAM" id="MobiDB-lite"/>
    </source>
</evidence>
<dbReference type="PROSITE" id="PS01033">
    <property type="entry name" value="GLOBIN"/>
    <property type="match status" value="1"/>
</dbReference>
<keyword evidence="1 4" id="KW-0349">Heme</keyword>
<dbReference type="Proteomes" id="UP000054630">
    <property type="component" value="Unassembled WGS sequence"/>
</dbReference>
<dbReference type="CDD" id="cd14766">
    <property type="entry name" value="CeGLB25-like"/>
    <property type="match status" value="1"/>
</dbReference>
<dbReference type="PANTHER" id="PTHR46458">
    <property type="entry name" value="BLR2807 PROTEIN"/>
    <property type="match status" value="1"/>
</dbReference>
<dbReference type="AlphaFoldDB" id="A0A0V0SAP7"/>
<feature type="region of interest" description="Disordered" evidence="5">
    <location>
        <begin position="37"/>
        <end position="57"/>
    </location>
</feature>
<evidence type="ECO:0000256" key="3">
    <source>
        <dbReference type="ARBA" id="ARBA00023004"/>
    </source>
</evidence>
<evidence type="ECO:0000256" key="4">
    <source>
        <dbReference type="RuleBase" id="RU000356"/>
    </source>
</evidence>
<comment type="caution">
    <text evidence="7">The sequence shown here is derived from an EMBL/GenBank/DDBJ whole genome shotgun (WGS) entry which is preliminary data.</text>
</comment>
<comment type="similarity">
    <text evidence="4">Belongs to the globin family.</text>
</comment>
<dbReference type="STRING" id="6336.A0A0V0SAP7"/>
<dbReference type="InterPro" id="IPR009050">
    <property type="entry name" value="Globin-like_sf"/>
</dbReference>
<dbReference type="SUPFAM" id="SSF46458">
    <property type="entry name" value="Globin-like"/>
    <property type="match status" value="1"/>
</dbReference>
<name>A0A0V0SAP7_9BILA</name>
<dbReference type="GO" id="GO:0020037">
    <property type="term" value="F:heme binding"/>
    <property type="evidence" value="ECO:0007669"/>
    <property type="project" value="InterPro"/>
</dbReference>
<dbReference type="InterPro" id="IPR050532">
    <property type="entry name" value="Globin-like_OT"/>
</dbReference>
<dbReference type="EMBL" id="JYDL01000022">
    <property type="protein sequence ID" value="KRX23754.1"/>
    <property type="molecule type" value="Genomic_DNA"/>
</dbReference>
<gene>
    <name evidence="7" type="ORF">T07_5706</name>
</gene>
<evidence type="ECO:0000256" key="1">
    <source>
        <dbReference type="ARBA" id="ARBA00022617"/>
    </source>
</evidence>
<sequence length="253" mass="29329">MSFINCFGNNATDSSQNDRSADAKSRNRLLALLTPRRQRANKKSESKNEKNASTPEEVIFTDRTGNTIVLTTDERIPLTPRECFLLIQNWRAISRKMVDTGIRTFIKQLLILLHYSWHVHFRLFSNNVDLLELFPTVKQEIQSNPESFDTEILEYHAQRVMSVLDQAIHLIGDADSFFNLLHLYADYHAKKQLFSPDFFWEIEPALVDSIKETLGDRYTENMANIYPKVFKLILSTLVQFCREAAENNTANDH</sequence>
<dbReference type="GO" id="GO:0005344">
    <property type="term" value="F:oxygen carrier activity"/>
    <property type="evidence" value="ECO:0007669"/>
    <property type="project" value="UniProtKB-KW"/>
</dbReference>
<keyword evidence="2" id="KW-0479">Metal-binding</keyword>
<dbReference type="Gene3D" id="1.10.490.10">
    <property type="entry name" value="Globins"/>
    <property type="match status" value="1"/>
</dbReference>
<protein>
    <recommendedName>
        <fullName evidence="6">Globin domain-containing protein</fullName>
    </recommendedName>
</protein>